<reference evidence="1" key="5">
    <citation type="journal article" date="2021" name="G3 (Bethesda)">
        <title>Aegilops tauschii genome assembly Aet v5.0 features greater sequence contiguity and improved annotation.</title>
        <authorList>
            <person name="Wang L."/>
            <person name="Zhu T."/>
            <person name="Rodriguez J.C."/>
            <person name="Deal K.R."/>
            <person name="Dubcovsky J."/>
            <person name="McGuire P.E."/>
            <person name="Lux T."/>
            <person name="Spannagl M."/>
            <person name="Mayer K.F.X."/>
            <person name="Baldrich P."/>
            <person name="Meyers B.C."/>
            <person name="Huo N."/>
            <person name="Gu Y.Q."/>
            <person name="Zhou H."/>
            <person name="Devos K.M."/>
            <person name="Bennetzen J.L."/>
            <person name="Unver T."/>
            <person name="Budak H."/>
            <person name="Gulick P.J."/>
            <person name="Galiba G."/>
            <person name="Kalapos B."/>
            <person name="Nelson D.R."/>
            <person name="Li P."/>
            <person name="You F.M."/>
            <person name="Luo M.C."/>
            <person name="Dvorak J."/>
        </authorList>
    </citation>
    <scope>NUCLEOTIDE SEQUENCE [LARGE SCALE GENOMIC DNA]</scope>
    <source>
        <strain evidence="1">cv. AL8/78</strain>
    </source>
</reference>
<evidence type="ECO:0000313" key="1">
    <source>
        <dbReference type="EnsemblPlants" id="AET2Gv20771500.44"/>
    </source>
</evidence>
<proteinExistence type="predicted"/>
<accession>A0A453C8E8</accession>
<dbReference type="Proteomes" id="UP000015105">
    <property type="component" value="Chromosome 2D"/>
</dbReference>
<reference evidence="2" key="2">
    <citation type="journal article" date="2017" name="Nat. Plants">
        <title>The Aegilops tauschii genome reveals multiple impacts of transposons.</title>
        <authorList>
            <person name="Zhao G."/>
            <person name="Zou C."/>
            <person name="Li K."/>
            <person name="Wang K."/>
            <person name="Li T."/>
            <person name="Gao L."/>
            <person name="Zhang X."/>
            <person name="Wang H."/>
            <person name="Yang Z."/>
            <person name="Liu X."/>
            <person name="Jiang W."/>
            <person name="Mao L."/>
            <person name="Kong X."/>
            <person name="Jiao Y."/>
            <person name="Jia J."/>
        </authorList>
    </citation>
    <scope>NUCLEOTIDE SEQUENCE [LARGE SCALE GENOMIC DNA]</scope>
    <source>
        <strain evidence="2">cv. AL8/78</strain>
    </source>
</reference>
<dbReference type="AlphaFoldDB" id="A0A453C8E8"/>
<reference evidence="2" key="1">
    <citation type="journal article" date="2014" name="Science">
        <title>Ancient hybridizations among the ancestral genomes of bread wheat.</title>
        <authorList>
            <consortium name="International Wheat Genome Sequencing Consortium,"/>
            <person name="Marcussen T."/>
            <person name="Sandve S.R."/>
            <person name="Heier L."/>
            <person name="Spannagl M."/>
            <person name="Pfeifer M."/>
            <person name="Jakobsen K.S."/>
            <person name="Wulff B.B."/>
            <person name="Steuernagel B."/>
            <person name="Mayer K.F."/>
            <person name="Olsen O.A."/>
        </authorList>
    </citation>
    <scope>NUCLEOTIDE SEQUENCE [LARGE SCALE GENOMIC DNA]</scope>
    <source>
        <strain evidence="2">cv. AL8/78</strain>
    </source>
</reference>
<reference evidence="1" key="4">
    <citation type="submission" date="2019-03" db="UniProtKB">
        <authorList>
            <consortium name="EnsemblPlants"/>
        </authorList>
    </citation>
    <scope>IDENTIFICATION</scope>
</reference>
<name>A0A453C8E8_AEGTS</name>
<dbReference type="Gramene" id="AET2Gv20771500.44">
    <property type="protein sequence ID" value="AET2Gv20771500.44"/>
    <property type="gene ID" value="AET2Gv20771500"/>
</dbReference>
<keyword evidence="2" id="KW-1185">Reference proteome</keyword>
<organism evidence="1 2">
    <name type="scientific">Aegilops tauschii subsp. strangulata</name>
    <name type="common">Goatgrass</name>
    <dbReference type="NCBI Taxonomy" id="200361"/>
    <lineage>
        <taxon>Eukaryota</taxon>
        <taxon>Viridiplantae</taxon>
        <taxon>Streptophyta</taxon>
        <taxon>Embryophyta</taxon>
        <taxon>Tracheophyta</taxon>
        <taxon>Spermatophyta</taxon>
        <taxon>Magnoliopsida</taxon>
        <taxon>Liliopsida</taxon>
        <taxon>Poales</taxon>
        <taxon>Poaceae</taxon>
        <taxon>BOP clade</taxon>
        <taxon>Pooideae</taxon>
        <taxon>Triticodae</taxon>
        <taxon>Triticeae</taxon>
        <taxon>Triticinae</taxon>
        <taxon>Aegilops</taxon>
    </lineage>
</organism>
<dbReference type="EnsemblPlants" id="AET2Gv20771500.44">
    <property type="protein sequence ID" value="AET2Gv20771500.44"/>
    <property type="gene ID" value="AET2Gv20771500"/>
</dbReference>
<reference evidence="1" key="3">
    <citation type="journal article" date="2017" name="Nature">
        <title>Genome sequence of the progenitor of the wheat D genome Aegilops tauschii.</title>
        <authorList>
            <person name="Luo M.C."/>
            <person name="Gu Y.Q."/>
            <person name="Puiu D."/>
            <person name="Wang H."/>
            <person name="Twardziok S.O."/>
            <person name="Deal K.R."/>
            <person name="Huo N."/>
            <person name="Zhu T."/>
            <person name="Wang L."/>
            <person name="Wang Y."/>
            <person name="McGuire P.E."/>
            <person name="Liu S."/>
            <person name="Long H."/>
            <person name="Ramasamy R.K."/>
            <person name="Rodriguez J.C."/>
            <person name="Van S.L."/>
            <person name="Yuan L."/>
            <person name="Wang Z."/>
            <person name="Xia Z."/>
            <person name="Xiao L."/>
            <person name="Anderson O.D."/>
            <person name="Ouyang S."/>
            <person name="Liang Y."/>
            <person name="Zimin A.V."/>
            <person name="Pertea G."/>
            <person name="Qi P."/>
            <person name="Bennetzen J.L."/>
            <person name="Dai X."/>
            <person name="Dawson M.W."/>
            <person name="Muller H.G."/>
            <person name="Kugler K."/>
            <person name="Rivarola-Duarte L."/>
            <person name="Spannagl M."/>
            <person name="Mayer K.F.X."/>
            <person name="Lu F.H."/>
            <person name="Bevan M.W."/>
            <person name="Leroy P."/>
            <person name="Li P."/>
            <person name="You F.M."/>
            <person name="Sun Q."/>
            <person name="Liu Z."/>
            <person name="Lyons E."/>
            <person name="Wicker T."/>
            <person name="Salzberg S.L."/>
            <person name="Devos K.M."/>
            <person name="Dvorak J."/>
        </authorList>
    </citation>
    <scope>NUCLEOTIDE SEQUENCE [LARGE SCALE GENOMIC DNA]</scope>
    <source>
        <strain evidence="1">cv. AL8/78</strain>
    </source>
</reference>
<sequence length="59" mass="6744">LYFFTEGVFCFVRTVYAIKSSYQLSVSVPSSNLGCFVHTTIPKIQFLSPFFFNICYLTA</sequence>
<evidence type="ECO:0000313" key="2">
    <source>
        <dbReference type="Proteomes" id="UP000015105"/>
    </source>
</evidence>
<protein>
    <submittedName>
        <fullName evidence="1">Uncharacterized protein</fullName>
    </submittedName>
</protein>